<evidence type="ECO:0000259" key="1">
    <source>
        <dbReference type="Pfam" id="PF16203"/>
    </source>
</evidence>
<evidence type="ECO:0000313" key="2">
    <source>
        <dbReference type="EMBL" id="KAK1764854.1"/>
    </source>
</evidence>
<evidence type="ECO:0000313" key="3">
    <source>
        <dbReference type="Proteomes" id="UP001244011"/>
    </source>
</evidence>
<reference evidence="2" key="1">
    <citation type="submission" date="2023-06" db="EMBL/GenBank/DDBJ databases">
        <title>Genome-scale phylogeny and comparative genomics of the fungal order Sordariales.</title>
        <authorList>
            <consortium name="Lawrence Berkeley National Laboratory"/>
            <person name="Hensen N."/>
            <person name="Bonometti L."/>
            <person name="Westerberg I."/>
            <person name="Brannstrom I.O."/>
            <person name="Guillou S."/>
            <person name="Cros-Aarteil S."/>
            <person name="Calhoun S."/>
            <person name="Haridas S."/>
            <person name="Kuo A."/>
            <person name="Mondo S."/>
            <person name="Pangilinan J."/>
            <person name="Riley R."/>
            <person name="Labutti K."/>
            <person name="Andreopoulos B."/>
            <person name="Lipzen A."/>
            <person name="Chen C."/>
            <person name="Yanf M."/>
            <person name="Daum C."/>
            <person name="Ng V."/>
            <person name="Clum A."/>
            <person name="Steindorff A."/>
            <person name="Ohm R."/>
            <person name="Martin F."/>
            <person name="Silar P."/>
            <person name="Natvig D."/>
            <person name="Lalanne C."/>
            <person name="Gautier V."/>
            <person name="Ament-Velasquez S.L."/>
            <person name="Kruys A."/>
            <person name="Hutchinson M.I."/>
            <person name="Powell A.J."/>
            <person name="Barry K."/>
            <person name="Miller A.N."/>
            <person name="Grigoriev I.V."/>
            <person name="Debuchy R."/>
            <person name="Gladieux P."/>
            <person name="Thoren M.H."/>
            <person name="Johannesson H."/>
        </authorList>
    </citation>
    <scope>NUCLEOTIDE SEQUENCE</scope>
    <source>
        <strain evidence="2">8032-3</strain>
    </source>
</reference>
<protein>
    <recommendedName>
        <fullName evidence="1">ERCC3/RAD25/XPB helicase C-terminal domain-containing protein</fullName>
    </recommendedName>
</protein>
<comment type="caution">
    <text evidence="2">The sequence shown here is derived from an EMBL/GenBank/DDBJ whole genome shotgun (WGS) entry which is preliminary data.</text>
</comment>
<dbReference type="InterPro" id="IPR032438">
    <property type="entry name" value="ERCC3_RAD25_C"/>
</dbReference>
<keyword evidence="3" id="KW-1185">Reference proteome</keyword>
<dbReference type="EMBL" id="MU839018">
    <property type="protein sequence ID" value="KAK1764854.1"/>
    <property type="molecule type" value="Genomic_DNA"/>
</dbReference>
<proteinExistence type="predicted"/>
<organism evidence="2 3">
    <name type="scientific">Phialemonium atrogriseum</name>
    <dbReference type="NCBI Taxonomy" id="1093897"/>
    <lineage>
        <taxon>Eukaryota</taxon>
        <taxon>Fungi</taxon>
        <taxon>Dikarya</taxon>
        <taxon>Ascomycota</taxon>
        <taxon>Pezizomycotina</taxon>
        <taxon>Sordariomycetes</taxon>
        <taxon>Sordariomycetidae</taxon>
        <taxon>Cephalothecales</taxon>
        <taxon>Cephalothecaceae</taxon>
        <taxon>Phialemonium</taxon>
    </lineage>
</organism>
<dbReference type="Pfam" id="PF16203">
    <property type="entry name" value="ERCC3_RAD25_C"/>
    <property type="match status" value="1"/>
</dbReference>
<dbReference type="AlphaFoldDB" id="A0AAJ0BXC2"/>
<dbReference type="RefSeq" id="XP_060281067.1">
    <property type="nucleotide sequence ID" value="XM_060431785.1"/>
</dbReference>
<dbReference type="Proteomes" id="UP001244011">
    <property type="component" value="Unassembled WGS sequence"/>
</dbReference>
<dbReference type="GeneID" id="85314972"/>
<accession>A0AAJ0BXC2</accession>
<feature type="domain" description="ERCC3/RAD25/XPB helicase C-terminal" evidence="1">
    <location>
        <begin position="1"/>
        <end position="63"/>
    </location>
</feature>
<name>A0AAJ0BXC2_9PEZI</name>
<gene>
    <name evidence="2" type="ORF">QBC33DRAFT_594477</name>
</gene>
<sequence>MVFSSKRQAFLVDQGYAFKVITQLKHMENMPHLAFATPEARRELLLKVLADAESKAWKSEEKESAGLLADGTCFTGMSYVEQNRSAIKSIKGKKAPQSAFFRSIAREKERRQKLAALPWTQRVSHSPGSSLRVAHKLADTC</sequence>